<reference evidence="2" key="1">
    <citation type="submission" date="2022-08" db="EMBL/GenBank/DDBJ databases">
        <authorList>
            <person name="Kallberg Y."/>
            <person name="Tangrot J."/>
            <person name="Rosling A."/>
        </authorList>
    </citation>
    <scope>NUCLEOTIDE SEQUENCE</scope>
    <source>
        <strain evidence="2">Wild A</strain>
    </source>
</reference>
<dbReference type="Gene3D" id="3.40.50.720">
    <property type="entry name" value="NAD(P)-binding Rossmann-like Domain"/>
    <property type="match status" value="1"/>
</dbReference>
<feature type="non-terminal residue" evidence="2">
    <location>
        <position position="1"/>
    </location>
</feature>
<organism evidence="2 3">
    <name type="scientific">Funneliformis geosporum</name>
    <dbReference type="NCBI Taxonomy" id="1117311"/>
    <lineage>
        <taxon>Eukaryota</taxon>
        <taxon>Fungi</taxon>
        <taxon>Fungi incertae sedis</taxon>
        <taxon>Mucoromycota</taxon>
        <taxon>Glomeromycotina</taxon>
        <taxon>Glomeromycetes</taxon>
        <taxon>Glomerales</taxon>
        <taxon>Glomeraceae</taxon>
        <taxon>Funneliformis</taxon>
    </lineage>
</organism>
<evidence type="ECO:0000313" key="3">
    <source>
        <dbReference type="Proteomes" id="UP001153678"/>
    </source>
</evidence>
<sequence length="685" mass="78998">MTLREPHIKSFVPPQIIGWEEYTLIKTVIREIPLSNQAYVLQISGMTPYGTLMTVGKPKAGETIYISWLGSPALTGKAGVRFPDAEVCFNVFSYNLVTYATCSLCHDVFRKIFSIFYSEYFPIRNFNVKFEELTVAGFKEALSEKSRITEMNVWKLLDKNDMQIQDAPTLESLIVDHGERIPFDRFPELYPIPNIARHFYKRDNVDMRLNVKITDTVRELINNLKMKPKFAICFCMWIVDYRQILVIGIMSQQLIVILHSLLQSIGSAFRHYNDSINNTAREEAKRLIILEFTARSSISIFSKRNSQILHLVTISYPSSMVKLSGQKTLIFAIDESNVASNKLFSDYFHNINKHPCGLLMPMIEILRLFEISTVITVTAFTLKQGKIDKSNGSPCNENNKCRKSVTRKQTIVLKYAVNKTVQSIKNDIICHLEVIVNEAYEKEDLENTRLKKFWQVKEPLAIEPVKIVLHFQYKSPTEPLIKKHLQQTVDYDDNSNTSKGIMWHQLHLLEWTKEAIININNMEIYKCFFFSLMKDNVDIIKKILSTPTPLEIVAKMYFNKLSGKDVEDDKKSTNWSHMYREKDAQERTPNQSKQSNRGGSNTEDNDVIMYINEKLYFPTENIFHINLLEIAIVTNSAAKIAGQVIQGQEDNFCNSASREIIYASLNKAIVIDKSSGKRQYFNTMY</sequence>
<evidence type="ECO:0000313" key="2">
    <source>
        <dbReference type="EMBL" id="CAI2184101.1"/>
    </source>
</evidence>
<name>A0A9W4SX49_9GLOM</name>
<feature type="region of interest" description="Disordered" evidence="1">
    <location>
        <begin position="579"/>
        <end position="603"/>
    </location>
</feature>
<keyword evidence="3" id="KW-1185">Reference proteome</keyword>
<dbReference type="EMBL" id="CAMKVN010003227">
    <property type="protein sequence ID" value="CAI2184101.1"/>
    <property type="molecule type" value="Genomic_DNA"/>
</dbReference>
<accession>A0A9W4SX49</accession>
<proteinExistence type="predicted"/>
<protein>
    <submittedName>
        <fullName evidence="2">8121_t:CDS:1</fullName>
    </submittedName>
</protein>
<dbReference type="Gene3D" id="3.90.180.10">
    <property type="entry name" value="Medium-chain alcohol dehydrogenases, catalytic domain"/>
    <property type="match status" value="1"/>
</dbReference>
<comment type="caution">
    <text evidence="2">The sequence shown here is derived from an EMBL/GenBank/DDBJ whole genome shotgun (WGS) entry which is preliminary data.</text>
</comment>
<dbReference type="AlphaFoldDB" id="A0A9W4SX49"/>
<feature type="compositionally biased region" description="Polar residues" evidence="1">
    <location>
        <begin position="587"/>
        <end position="602"/>
    </location>
</feature>
<dbReference type="Proteomes" id="UP001153678">
    <property type="component" value="Unassembled WGS sequence"/>
</dbReference>
<dbReference type="OrthoDB" id="809632at2759"/>
<evidence type="ECO:0000256" key="1">
    <source>
        <dbReference type="SAM" id="MobiDB-lite"/>
    </source>
</evidence>
<gene>
    <name evidence="2" type="ORF">FWILDA_LOCUS11412</name>
</gene>